<keyword evidence="1" id="KW-0472">Membrane</keyword>
<keyword evidence="1" id="KW-0812">Transmembrane</keyword>
<feature type="transmembrane region" description="Helical" evidence="1">
    <location>
        <begin position="33"/>
        <end position="55"/>
    </location>
</feature>
<keyword evidence="1" id="KW-1133">Transmembrane helix</keyword>
<reference evidence="2" key="2">
    <citation type="journal article" date="2015" name="Data Brief">
        <title>Shoot transcriptome of the giant reed, Arundo donax.</title>
        <authorList>
            <person name="Barrero R.A."/>
            <person name="Guerrero F.D."/>
            <person name="Moolhuijzen P."/>
            <person name="Goolsby J.A."/>
            <person name="Tidwell J."/>
            <person name="Bellgard S.E."/>
            <person name="Bellgard M.I."/>
        </authorList>
    </citation>
    <scope>NUCLEOTIDE SEQUENCE</scope>
    <source>
        <tissue evidence="2">Shoot tissue taken approximately 20 cm above the soil surface</tissue>
    </source>
</reference>
<organism evidence="2">
    <name type="scientific">Arundo donax</name>
    <name type="common">Giant reed</name>
    <name type="synonym">Donax arundinaceus</name>
    <dbReference type="NCBI Taxonomy" id="35708"/>
    <lineage>
        <taxon>Eukaryota</taxon>
        <taxon>Viridiplantae</taxon>
        <taxon>Streptophyta</taxon>
        <taxon>Embryophyta</taxon>
        <taxon>Tracheophyta</taxon>
        <taxon>Spermatophyta</taxon>
        <taxon>Magnoliopsida</taxon>
        <taxon>Liliopsida</taxon>
        <taxon>Poales</taxon>
        <taxon>Poaceae</taxon>
        <taxon>PACMAD clade</taxon>
        <taxon>Arundinoideae</taxon>
        <taxon>Arundineae</taxon>
        <taxon>Arundo</taxon>
    </lineage>
</organism>
<evidence type="ECO:0000313" key="2">
    <source>
        <dbReference type="EMBL" id="JAE32316.1"/>
    </source>
</evidence>
<reference evidence="2" key="1">
    <citation type="submission" date="2014-09" db="EMBL/GenBank/DDBJ databases">
        <authorList>
            <person name="Magalhaes I.L.F."/>
            <person name="Oliveira U."/>
            <person name="Santos F.R."/>
            <person name="Vidigal T.H.D.A."/>
            <person name="Brescovit A.D."/>
            <person name="Santos A.J."/>
        </authorList>
    </citation>
    <scope>NUCLEOTIDE SEQUENCE</scope>
    <source>
        <tissue evidence="2">Shoot tissue taken approximately 20 cm above the soil surface</tissue>
    </source>
</reference>
<evidence type="ECO:0000256" key="1">
    <source>
        <dbReference type="SAM" id="Phobius"/>
    </source>
</evidence>
<proteinExistence type="predicted"/>
<sequence>MMTAPAMRLEYNNLLSFGKLDSLKYAPKLPRTAFGTSVILTNGTVLSFITSLHVYQ</sequence>
<accession>A0A0A9HBT3</accession>
<name>A0A0A9HBT3_ARUDO</name>
<dbReference type="AlphaFoldDB" id="A0A0A9HBT3"/>
<protein>
    <submittedName>
        <fullName evidence="2">Uncharacterized protein</fullName>
    </submittedName>
</protein>
<dbReference type="EMBL" id="GBRH01165580">
    <property type="protein sequence ID" value="JAE32316.1"/>
    <property type="molecule type" value="Transcribed_RNA"/>
</dbReference>